<accession>A0A8S0G1G2</accession>
<reference evidence="9 10" key="1">
    <citation type="submission" date="2020-01" db="EMBL/GenBank/DDBJ databases">
        <title>Dynamics of blaIMP-6 dissemination in carbapenem resistant Enterobacteriacea isolated from regional surveillance in Osaka, Japan.</title>
        <authorList>
            <person name="Abe R."/>
            <person name="Akeda Y."/>
            <person name="Sugawara Y."/>
            <person name="Yamamoto N."/>
            <person name="Tomono K."/>
            <person name="Takeuchi D."/>
            <person name="Kawahara R."/>
            <person name="Hamada S."/>
        </authorList>
    </citation>
    <scope>NUCLEOTIDE SEQUENCE [LARGE SCALE GENOMIC DNA]</scope>
    <source>
        <strain evidence="9 10">E300</strain>
    </source>
</reference>
<evidence type="ECO:0000313" key="9">
    <source>
        <dbReference type="EMBL" id="BBU86472.1"/>
    </source>
</evidence>
<evidence type="ECO:0000259" key="8">
    <source>
        <dbReference type="Pfam" id="PF03129"/>
    </source>
</evidence>
<dbReference type="InterPro" id="IPR036621">
    <property type="entry name" value="Anticodon-bd_dom_sf"/>
</dbReference>
<evidence type="ECO:0000256" key="3">
    <source>
        <dbReference type="ARBA" id="ARBA00022741"/>
    </source>
</evidence>
<dbReference type="GO" id="GO:0006433">
    <property type="term" value="P:prolyl-tRNA aminoacylation"/>
    <property type="evidence" value="ECO:0007669"/>
    <property type="project" value="TreeGrafter"/>
</dbReference>
<keyword evidence="4" id="KW-0067">ATP-binding</keyword>
<keyword evidence="2" id="KW-0436">Ligase</keyword>
<keyword evidence="3" id="KW-0547">Nucleotide-binding</keyword>
<evidence type="ECO:0008006" key="11">
    <source>
        <dbReference type="Google" id="ProtNLM"/>
    </source>
</evidence>
<organism evidence="9 10">
    <name type="scientific">Escherichia coli</name>
    <dbReference type="NCBI Taxonomy" id="562"/>
    <lineage>
        <taxon>Bacteria</taxon>
        <taxon>Pseudomonadati</taxon>
        <taxon>Pseudomonadota</taxon>
        <taxon>Gammaproteobacteria</taxon>
        <taxon>Enterobacterales</taxon>
        <taxon>Enterobacteriaceae</taxon>
        <taxon>Escherichia</taxon>
    </lineage>
</organism>
<dbReference type="InterPro" id="IPR002314">
    <property type="entry name" value="aa-tRNA-synt_IIb"/>
</dbReference>
<feature type="domain" description="Anticodon-binding" evidence="8">
    <location>
        <begin position="86"/>
        <end position="180"/>
    </location>
</feature>
<dbReference type="GO" id="GO:0005829">
    <property type="term" value="C:cytosol"/>
    <property type="evidence" value="ECO:0007669"/>
    <property type="project" value="TreeGrafter"/>
</dbReference>
<dbReference type="PANTHER" id="PTHR42753:SF2">
    <property type="entry name" value="PROLINE--TRNA LIGASE"/>
    <property type="match status" value="1"/>
</dbReference>
<dbReference type="PANTHER" id="PTHR42753">
    <property type="entry name" value="MITOCHONDRIAL RIBOSOME PROTEIN L39/PROLYL-TRNA LIGASE FAMILY MEMBER"/>
    <property type="match status" value="1"/>
</dbReference>
<feature type="domain" description="Aminoacyl-tRNA synthetase class II (G/ P/ S/T)" evidence="7">
    <location>
        <begin position="17"/>
        <end position="70"/>
    </location>
</feature>
<keyword evidence="6" id="KW-0030">Aminoacyl-tRNA synthetase</keyword>
<sequence length="184" mass="20499">MVAGDPSPDGQGTLLIKRGIEVGHIFQLGTKYSEALKASVQGEDGRNQILTMGCYGIGVTRVVAAAIEQNYDERGIVWPDAIAPFQVAILPMNMHKSFRVQELAEKLYSELRAQGIEVLLDDRKERPGVMFADMELIGIPHTIVLGDRNLDNDDIEPYKYRRNGEKQLIKTGDIVDYLVKQIKG</sequence>
<keyword evidence="1" id="KW-0963">Cytoplasm</keyword>
<dbReference type="CDD" id="cd00861">
    <property type="entry name" value="ProRS_anticodon_short"/>
    <property type="match status" value="1"/>
</dbReference>
<dbReference type="InterPro" id="IPR004154">
    <property type="entry name" value="Anticodon-bd"/>
</dbReference>
<keyword evidence="5" id="KW-0648">Protein biosynthesis</keyword>
<dbReference type="GO" id="GO:0004827">
    <property type="term" value="F:proline-tRNA ligase activity"/>
    <property type="evidence" value="ECO:0007669"/>
    <property type="project" value="TreeGrafter"/>
</dbReference>
<evidence type="ECO:0000313" key="10">
    <source>
        <dbReference type="Proteomes" id="UP000467488"/>
    </source>
</evidence>
<evidence type="ECO:0000256" key="2">
    <source>
        <dbReference type="ARBA" id="ARBA00022598"/>
    </source>
</evidence>
<dbReference type="SUPFAM" id="SSF55681">
    <property type="entry name" value="Class II aaRS and biotin synthetases"/>
    <property type="match status" value="1"/>
</dbReference>
<dbReference type="EMBL" id="AP022360">
    <property type="protein sequence ID" value="BBU86472.1"/>
    <property type="molecule type" value="Genomic_DNA"/>
</dbReference>
<dbReference type="InterPro" id="IPR045864">
    <property type="entry name" value="aa-tRNA-synth_II/BPL/LPL"/>
</dbReference>
<dbReference type="InterPro" id="IPR044140">
    <property type="entry name" value="ProRS_anticodon_short"/>
</dbReference>
<evidence type="ECO:0000259" key="7">
    <source>
        <dbReference type="Pfam" id="PF00587"/>
    </source>
</evidence>
<protein>
    <recommendedName>
        <fullName evidence="11">Proline--tRNA ligase</fullName>
    </recommendedName>
</protein>
<dbReference type="Proteomes" id="UP000467488">
    <property type="component" value="Chromosome"/>
</dbReference>
<dbReference type="SUPFAM" id="SSF52954">
    <property type="entry name" value="Class II aaRS ABD-related"/>
    <property type="match status" value="1"/>
</dbReference>
<dbReference type="Gene3D" id="3.30.930.10">
    <property type="entry name" value="Bira Bifunctional Protein, Domain 2"/>
    <property type="match status" value="1"/>
</dbReference>
<evidence type="ECO:0000256" key="4">
    <source>
        <dbReference type="ARBA" id="ARBA00022840"/>
    </source>
</evidence>
<name>A0A8S0G1G2_ECOLX</name>
<dbReference type="FunFam" id="3.40.50.800:FF:000006">
    <property type="entry name" value="Proline--tRNA ligase"/>
    <property type="match status" value="1"/>
</dbReference>
<dbReference type="Pfam" id="PF03129">
    <property type="entry name" value="HGTP_anticodon"/>
    <property type="match status" value="1"/>
</dbReference>
<evidence type="ECO:0000256" key="1">
    <source>
        <dbReference type="ARBA" id="ARBA00022490"/>
    </source>
</evidence>
<evidence type="ECO:0000256" key="5">
    <source>
        <dbReference type="ARBA" id="ARBA00022917"/>
    </source>
</evidence>
<proteinExistence type="predicted"/>
<gene>
    <name evidence="9" type="ORF">EIMP300_78720</name>
</gene>
<dbReference type="InterPro" id="IPR050062">
    <property type="entry name" value="Pro-tRNA_synthetase"/>
</dbReference>
<evidence type="ECO:0000256" key="6">
    <source>
        <dbReference type="ARBA" id="ARBA00023146"/>
    </source>
</evidence>
<dbReference type="Gene3D" id="3.40.50.800">
    <property type="entry name" value="Anticodon-binding domain"/>
    <property type="match status" value="1"/>
</dbReference>
<dbReference type="FunFam" id="3.30.930.10:FF:000015">
    <property type="entry name" value="Proline--tRNA ligase"/>
    <property type="match status" value="1"/>
</dbReference>
<dbReference type="AlphaFoldDB" id="A0A8S0G1G2"/>
<dbReference type="GO" id="GO:0005524">
    <property type="term" value="F:ATP binding"/>
    <property type="evidence" value="ECO:0007669"/>
    <property type="project" value="UniProtKB-KW"/>
</dbReference>
<dbReference type="Pfam" id="PF00587">
    <property type="entry name" value="tRNA-synt_2b"/>
    <property type="match status" value="1"/>
</dbReference>